<dbReference type="Gene3D" id="3.40.50.300">
    <property type="entry name" value="P-loop containing nucleotide triphosphate hydrolases"/>
    <property type="match status" value="1"/>
</dbReference>
<dbReference type="EMBL" id="KZ826315">
    <property type="protein sequence ID" value="PYI12556.1"/>
    <property type="molecule type" value="Genomic_DNA"/>
</dbReference>
<dbReference type="VEuPathDB" id="FungiDB:BO78DRAFT_424987"/>
<dbReference type="Pfam" id="PF24883">
    <property type="entry name" value="NPHP3_N"/>
    <property type="match status" value="1"/>
</dbReference>
<dbReference type="STRING" id="1448318.A0A319EQH5"/>
<organism evidence="3 4">
    <name type="scientific">Aspergillus sclerotiicarbonarius (strain CBS 121057 / IBT 28362)</name>
    <dbReference type="NCBI Taxonomy" id="1448318"/>
    <lineage>
        <taxon>Eukaryota</taxon>
        <taxon>Fungi</taxon>
        <taxon>Dikarya</taxon>
        <taxon>Ascomycota</taxon>
        <taxon>Pezizomycotina</taxon>
        <taxon>Eurotiomycetes</taxon>
        <taxon>Eurotiomycetidae</taxon>
        <taxon>Eurotiales</taxon>
        <taxon>Aspergillaceae</taxon>
        <taxon>Aspergillus</taxon>
        <taxon>Aspergillus subgen. Circumdati</taxon>
    </lineage>
</organism>
<gene>
    <name evidence="3" type="ORF">BO78DRAFT_424987</name>
</gene>
<evidence type="ECO:0000259" key="2">
    <source>
        <dbReference type="Pfam" id="PF24883"/>
    </source>
</evidence>
<dbReference type="PANTHER" id="PTHR10039:SF14">
    <property type="entry name" value="NACHT DOMAIN-CONTAINING PROTEIN"/>
    <property type="match status" value="1"/>
</dbReference>
<evidence type="ECO:0000256" key="1">
    <source>
        <dbReference type="ARBA" id="ARBA00022737"/>
    </source>
</evidence>
<evidence type="ECO:0000313" key="4">
    <source>
        <dbReference type="Proteomes" id="UP000248423"/>
    </source>
</evidence>
<evidence type="ECO:0000313" key="3">
    <source>
        <dbReference type="EMBL" id="PYI12556.1"/>
    </source>
</evidence>
<protein>
    <recommendedName>
        <fullName evidence="2">Nephrocystin 3-like N-terminal domain-containing protein</fullName>
    </recommendedName>
</protein>
<accession>A0A319EQH5</accession>
<dbReference type="OrthoDB" id="163438at2759"/>
<dbReference type="InterPro" id="IPR027417">
    <property type="entry name" value="P-loop_NTPase"/>
</dbReference>
<feature type="domain" description="Nephrocystin 3-like N-terminal" evidence="2">
    <location>
        <begin position="34"/>
        <end position="200"/>
    </location>
</feature>
<dbReference type="PANTHER" id="PTHR10039">
    <property type="entry name" value="AMELOGENIN"/>
    <property type="match status" value="1"/>
</dbReference>
<dbReference type="AlphaFoldDB" id="A0A319EQH5"/>
<sequence>MASINLEQVMDKLKQRAMDYAETKSRIDPPFESTCEWLRENSTYKQWIDQPFDRLFVVADPGIGKSVLAKSVIDEFQKVQETEDIFVCYYFFEKSVAYRKNLSMALCALIHQVVMEHGDSTSNLLSDLSQSIHLIGDGVLEQPIRLWNVFRKVSESTGKQIICVLDALNNCEDLIELLELLASDAWTSEKIKVKFFLTSRLTGALAWFINHPDKPSEYRVIDANDEGNKEKIREEIKGFLRKRVSGHANMQLYNIASPNEISTLVNDLHQNGKATTYLWADLILKDLSSPRNRRLLSSKLLRRVRAFPSSLNSVYAKMLSEVGRPEVTRSLLLIALAARRALTWSETGWLSLASKNGFIVPLAAF</sequence>
<dbReference type="InterPro" id="IPR056884">
    <property type="entry name" value="NPHP3-like_N"/>
</dbReference>
<name>A0A319EQH5_ASPSB</name>
<keyword evidence="1" id="KW-0677">Repeat</keyword>
<reference evidence="3 4" key="1">
    <citation type="submission" date="2018-02" db="EMBL/GenBank/DDBJ databases">
        <title>The genomes of Aspergillus section Nigri reveals drivers in fungal speciation.</title>
        <authorList>
            <consortium name="DOE Joint Genome Institute"/>
            <person name="Vesth T.C."/>
            <person name="Nybo J."/>
            <person name="Theobald S."/>
            <person name="Brandl J."/>
            <person name="Frisvad J.C."/>
            <person name="Nielsen K.F."/>
            <person name="Lyhne E.K."/>
            <person name="Kogle M.E."/>
            <person name="Kuo A."/>
            <person name="Riley R."/>
            <person name="Clum A."/>
            <person name="Nolan M."/>
            <person name="Lipzen A."/>
            <person name="Salamov A."/>
            <person name="Henrissat B."/>
            <person name="Wiebenga A."/>
            <person name="De vries R.P."/>
            <person name="Grigoriev I.V."/>
            <person name="Mortensen U.H."/>
            <person name="Andersen M.R."/>
            <person name="Baker S.E."/>
        </authorList>
    </citation>
    <scope>NUCLEOTIDE SEQUENCE [LARGE SCALE GENOMIC DNA]</scope>
    <source>
        <strain evidence="3 4">CBS 121057</strain>
    </source>
</reference>
<keyword evidence="4" id="KW-1185">Reference proteome</keyword>
<proteinExistence type="predicted"/>
<dbReference type="SUPFAM" id="SSF52540">
    <property type="entry name" value="P-loop containing nucleoside triphosphate hydrolases"/>
    <property type="match status" value="1"/>
</dbReference>
<dbReference type="Proteomes" id="UP000248423">
    <property type="component" value="Unassembled WGS sequence"/>
</dbReference>